<protein>
    <recommendedName>
        <fullName evidence="3">NmrA-like domain-containing protein</fullName>
    </recommendedName>
</protein>
<sequence length="328" mass="36549">MSSKILCVIFGASGMQGGSVIRSILASPQALERIRIRGVCRDLNKPAARHLKSLGVEVVAGNLSSESDMRRVLTGASLVYLVTAYSGNSSNKEIEIEQGQNVARLSKELGIEHLIFSTLLHVKEITSGKIQQAQEFDSKAEVEKFIRQLGIPATFIIPGFYMSLFVPGKLLVRSKQDPGILELVLPVSTNSTKFPLVDMNKDFGNFVVAALLNRDSFLGKQVYAAEAYYTLDEIAAVVNRFEPIHGFKCVTREINDREFLDQGSIAGKDAYIRQVEDLDMYRFMREPGYYLDEDLNQNQGIVIEPLSSFEEFVKNSSLFSKSPNRAYN</sequence>
<evidence type="ECO:0000259" key="3">
    <source>
        <dbReference type="Pfam" id="PF05368"/>
    </source>
</evidence>
<dbReference type="InterPro" id="IPR008030">
    <property type="entry name" value="NmrA-like"/>
</dbReference>
<name>A0A2H3GX01_FUSOX</name>
<evidence type="ECO:0000313" key="5">
    <source>
        <dbReference type="Proteomes" id="UP000219602"/>
    </source>
</evidence>
<dbReference type="STRING" id="327505.A0A2H3GX01"/>
<dbReference type="Gene3D" id="3.40.50.720">
    <property type="entry name" value="NAD(P)-binding Rossmann-like Domain"/>
    <property type="match status" value="1"/>
</dbReference>
<dbReference type="PANTHER" id="PTHR42748:SF31">
    <property type="entry name" value="NMRA-LIKE DOMAIN-CONTAINING PROTEIN-RELATED"/>
    <property type="match status" value="1"/>
</dbReference>
<dbReference type="AlphaFoldDB" id="A0A2H3GX01"/>
<dbReference type="Proteomes" id="UP000219602">
    <property type="component" value="Chromosome 7"/>
</dbReference>
<reference evidence="4 5" key="1">
    <citation type="journal article" date="2016" name="Environ. Microbiol.">
        <title>Effector profiles distinguish formae speciales of Fusarium oxysporum.</title>
        <authorList>
            <person name="van Dam P."/>
            <person name="Fokkens L."/>
            <person name="Schmidt S.M."/>
            <person name="Linmans J.H."/>
            <person name="Kistler H.C."/>
            <person name="Ma L.J."/>
            <person name="Rep M."/>
        </authorList>
    </citation>
    <scope>NUCLEOTIDE SEQUENCE [LARGE SCALE GENOMIC DNA]</scope>
    <source>
        <strain evidence="4 5">Forc016</strain>
    </source>
</reference>
<dbReference type="Pfam" id="PF05368">
    <property type="entry name" value="NmrA"/>
    <property type="match status" value="1"/>
</dbReference>
<gene>
    <name evidence="4" type="ORF">AU210_007283</name>
</gene>
<reference evidence="4 5" key="2">
    <citation type="journal article" date="2017" name="Sci. Rep.">
        <title>A mobile pathogenicity chromosome in Fusarium oxysporum for infection of multiple cucurbit species.</title>
        <authorList>
            <person name="van Dam P."/>
            <person name="Fokkens L."/>
            <person name="Ayukawa Y."/>
            <person name="van der Gragt M."/>
            <person name="Ter Horst A."/>
            <person name="Brankovics B."/>
            <person name="Houterman P.M."/>
            <person name="Arie T."/>
            <person name="Rep M."/>
        </authorList>
    </citation>
    <scope>NUCLEOTIDE SEQUENCE [LARGE SCALE GENOMIC DNA]</scope>
    <source>
        <strain evidence="4 5">Forc016</strain>
    </source>
</reference>
<dbReference type="GO" id="GO:0005634">
    <property type="term" value="C:nucleus"/>
    <property type="evidence" value="ECO:0007669"/>
    <property type="project" value="TreeGrafter"/>
</dbReference>
<dbReference type="PANTHER" id="PTHR42748">
    <property type="entry name" value="NITROGEN METABOLITE REPRESSION PROTEIN NMRA FAMILY MEMBER"/>
    <property type="match status" value="1"/>
</dbReference>
<dbReference type="InterPro" id="IPR051164">
    <property type="entry name" value="NmrA-like_oxidored"/>
</dbReference>
<evidence type="ECO:0000256" key="1">
    <source>
        <dbReference type="ARBA" id="ARBA00006328"/>
    </source>
</evidence>
<feature type="domain" description="NmrA-like" evidence="3">
    <location>
        <begin position="7"/>
        <end position="240"/>
    </location>
</feature>
<organism evidence="4 5">
    <name type="scientific">Fusarium oxysporum f. sp. radicis-cucumerinum</name>
    <dbReference type="NCBI Taxonomy" id="327505"/>
    <lineage>
        <taxon>Eukaryota</taxon>
        <taxon>Fungi</taxon>
        <taxon>Dikarya</taxon>
        <taxon>Ascomycota</taxon>
        <taxon>Pezizomycotina</taxon>
        <taxon>Sordariomycetes</taxon>
        <taxon>Hypocreomycetidae</taxon>
        <taxon>Hypocreales</taxon>
        <taxon>Nectriaceae</taxon>
        <taxon>Fusarium</taxon>
        <taxon>Fusarium oxysporum species complex</taxon>
    </lineage>
</organism>
<comment type="caution">
    <text evidence="4">The sequence shown here is derived from an EMBL/GenBank/DDBJ whole genome shotgun (WGS) entry which is preliminary data.</text>
</comment>
<proteinExistence type="inferred from homology"/>
<evidence type="ECO:0000256" key="2">
    <source>
        <dbReference type="ARBA" id="ARBA00022857"/>
    </source>
</evidence>
<dbReference type="SUPFAM" id="SSF51735">
    <property type="entry name" value="NAD(P)-binding Rossmann-fold domains"/>
    <property type="match status" value="1"/>
</dbReference>
<comment type="similarity">
    <text evidence="1">Belongs to the NmrA-type oxidoreductase family.</text>
</comment>
<dbReference type="Gene3D" id="3.90.25.10">
    <property type="entry name" value="UDP-galactose 4-epimerase, domain 1"/>
    <property type="match status" value="1"/>
</dbReference>
<keyword evidence="2" id="KW-0521">NADP</keyword>
<dbReference type="EMBL" id="MABQ02000005">
    <property type="protein sequence ID" value="PCD34686.1"/>
    <property type="molecule type" value="Genomic_DNA"/>
</dbReference>
<accession>A0A2H3GX01</accession>
<dbReference type="InterPro" id="IPR036291">
    <property type="entry name" value="NAD(P)-bd_dom_sf"/>
</dbReference>
<dbReference type="CDD" id="cd05251">
    <property type="entry name" value="NmrA_like_SDR_a"/>
    <property type="match status" value="1"/>
</dbReference>
<evidence type="ECO:0000313" key="4">
    <source>
        <dbReference type="EMBL" id="PCD34686.1"/>
    </source>
</evidence>